<sequence>MGCDLVRLGSNRVAVLRSGEKSGYNQPPFGVETMEVSRMFKKLIAILFVVSAIGVVTAGCSGGDAADGEGATTPAATEEGS</sequence>
<keyword evidence="1" id="KW-0472">Membrane</keyword>
<evidence type="ECO:0000313" key="2">
    <source>
        <dbReference type="EMBL" id="BBO22969.1"/>
    </source>
</evidence>
<dbReference type="KEGG" id="npy:NPRO_05640"/>
<evidence type="ECO:0000313" key="3">
    <source>
        <dbReference type="Proteomes" id="UP000662873"/>
    </source>
</evidence>
<name>A0A809R648_9BACT</name>
<keyword evidence="1" id="KW-0812">Transmembrane</keyword>
<evidence type="ECO:0000256" key="1">
    <source>
        <dbReference type="SAM" id="Phobius"/>
    </source>
</evidence>
<protein>
    <submittedName>
        <fullName evidence="2">Uncharacterized protein</fullName>
    </submittedName>
</protein>
<accession>A0A809R648</accession>
<reference evidence="2" key="1">
    <citation type="journal article" name="DNA Res.">
        <title>The physiological potential of anammox bacteria as revealed by their core genome structure.</title>
        <authorList>
            <person name="Okubo T."/>
            <person name="Toyoda A."/>
            <person name="Fukuhara K."/>
            <person name="Uchiyama I."/>
            <person name="Harigaya Y."/>
            <person name="Kuroiwa M."/>
            <person name="Suzuki T."/>
            <person name="Murakami Y."/>
            <person name="Suwa Y."/>
            <person name="Takami H."/>
        </authorList>
    </citation>
    <scope>NUCLEOTIDE SEQUENCE</scope>
    <source>
        <strain evidence="2">317325-2</strain>
    </source>
</reference>
<proteinExistence type="predicted"/>
<dbReference type="AlphaFoldDB" id="A0A809R648"/>
<keyword evidence="1" id="KW-1133">Transmembrane helix</keyword>
<dbReference type="EMBL" id="AP021858">
    <property type="protein sequence ID" value="BBO22969.1"/>
    <property type="molecule type" value="Genomic_DNA"/>
</dbReference>
<feature type="transmembrane region" description="Helical" evidence="1">
    <location>
        <begin position="43"/>
        <end position="59"/>
    </location>
</feature>
<organism evidence="2 3">
    <name type="scientific">Candidatus Nitrosymbiomonas proteolyticus</name>
    <dbReference type="NCBI Taxonomy" id="2608984"/>
    <lineage>
        <taxon>Bacteria</taxon>
        <taxon>Bacillati</taxon>
        <taxon>Armatimonadota</taxon>
        <taxon>Armatimonadota incertae sedis</taxon>
        <taxon>Candidatus Nitrosymbiomonas</taxon>
    </lineage>
</organism>
<dbReference type="Proteomes" id="UP000662873">
    <property type="component" value="Chromosome"/>
</dbReference>
<gene>
    <name evidence="2" type="ORF">NPRO_05640</name>
</gene>